<dbReference type="InterPro" id="IPR022041">
    <property type="entry name" value="Methyltransf_FA"/>
</dbReference>
<dbReference type="OrthoDB" id="2142040at2759"/>
<feature type="domain" description="Farnesoic acid O-methyl transferase" evidence="1">
    <location>
        <begin position="199"/>
        <end position="337"/>
    </location>
</feature>
<sequence>MDWRETTLLALTLLAACISPISGIHDVIEVYTPDYSESYRYVKGLAFDNGYIVFMVKTCHNAHILLSAEENLAETSDKTYEIVLGAHENFFTEIRVGGEMKAQKKTNAMMEKTGMRTFWIMWKDNYVDVGRGFIQGYDRLIHWKIEEPYKHDVAAIAFHTGYECEGTWMFKESKVATKALGMDDFSNESEGNIIVYTPTQFKYRLIKEFFEDQNDRPTSIIFSVKACKNAMIALSRYPTSTNIDTTDIVIGADNRDCKMRTRKPTSKLIRKEAQVKDILNCHQWRWFWLSWNDGNIRFGSGREVGENVVLEWSPVEGEKHDVISIWSSTQFTEGEWHFPGLDQM</sequence>
<reference evidence="2" key="1">
    <citation type="submission" date="2022-03" db="EMBL/GenBank/DDBJ databases">
        <authorList>
            <person name="Martin C."/>
        </authorList>
    </citation>
    <scope>NUCLEOTIDE SEQUENCE</scope>
</reference>
<dbReference type="PANTHER" id="PTHR36695">
    <property type="entry name" value="AGAP008648-PA"/>
    <property type="match status" value="1"/>
</dbReference>
<dbReference type="PROSITE" id="PS51257">
    <property type="entry name" value="PROKAR_LIPOPROTEIN"/>
    <property type="match status" value="1"/>
</dbReference>
<keyword evidence="3" id="KW-1185">Reference proteome</keyword>
<comment type="caution">
    <text evidence="2">The sequence shown here is derived from an EMBL/GenBank/DDBJ whole genome shotgun (WGS) entry which is preliminary data.</text>
</comment>
<feature type="domain" description="Farnesoic acid O-methyl transferase" evidence="1">
    <location>
        <begin position="35"/>
        <end position="172"/>
    </location>
</feature>
<accession>A0A8J1Y5I1</accession>
<dbReference type="Pfam" id="PF12248">
    <property type="entry name" value="Methyltransf_FA"/>
    <property type="match status" value="2"/>
</dbReference>
<gene>
    <name evidence="2" type="ORF">OFUS_LOCUS18980</name>
</gene>
<evidence type="ECO:0000259" key="1">
    <source>
        <dbReference type="Pfam" id="PF12248"/>
    </source>
</evidence>
<dbReference type="PANTHER" id="PTHR36695:SF12">
    <property type="entry name" value="AGAP008648-PA"/>
    <property type="match status" value="1"/>
</dbReference>
<protein>
    <recommendedName>
        <fullName evidence="1">Farnesoic acid O-methyl transferase domain-containing protein</fullName>
    </recommendedName>
</protein>
<dbReference type="Proteomes" id="UP000749559">
    <property type="component" value="Unassembled WGS sequence"/>
</dbReference>
<dbReference type="EMBL" id="CAIIXF020000009">
    <property type="protein sequence ID" value="CAH1794243.1"/>
    <property type="molecule type" value="Genomic_DNA"/>
</dbReference>
<organism evidence="2 3">
    <name type="scientific">Owenia fusiformis</name>
    <name type="common">Polychaete worm</name>
    <dbReference type="NCBI Taxonomy" id="6347"/>
    <lineage>
        <taxon>Eukaryota</taxon>
        <taxon>Metazoa</taxon>
        <taxon>Spiralia</taxon>
        <taxon>Lophotrochozoa</taxon>
        <taxon>Annelida</taxon>
        <taxon>Polychaeta</taxon>
        <taxon>Sedentaria</taxon>
        <taxon>Canalipalpata</taxon>
        <taxon>Sabellida</taxon>
        <taxon>Oweniida</taxon>
        <taxon>Oweniidae</taxon>
        <taxon>Owenia</taxon>
    </lineage>
</organism>
<dbReference type="AlphaFoldDB" id="A0A8J1Y5I1"/>
<name>A0A8J1Y5I1_OWEFU</name>
<evidence type="ECO:0000313" key="2">
    <source>
        <dbReference type="EMBL" id="CAH1794243.1"/>
    </source>
</evidence>
<evidence type="ECO:0000313" key="3">
    <source>
        <dbReference type="Proteomes" id="UP000749559"/>
    </source>
</evidence>
<proteinExistence type="predicted"/>